<dbReference type="VEuPathDB" id="FungiDB:PSHT_06692"/>
<protein>
    <submittedName>
        <fullName evidence="1">Uncharacterized protein</fullName>
    </submittedName>
</protein>
<dbReference type="OrthoDB" id="2496199at2759"/>
<sequence>MHYSPQIALLEAVTCTLMLAFYTWHSWHYDRFQPMIGRRAKKALHSDPDPRNSFHVIMRFIYLFALPVYTIQGITVAYIKYQAGYLPVEMGGYPVPYTSWPPGHVRLITMIYYLKALGWSGEGIVHLEELAFWVFLIHLKENSPPWFKSTFFKAFILLSLASTGTMISIVSILKADVMLTEGVLMTVATGYNTLMTCGFFWVFSKFPAWLMELKKRGAPAELTVRLHAFGTLNEIRMVFVESLFLNCEVSLPKVDASTLPCQLSQRLLFTAPLLALSADGLMSEPFLNNQVWSESRATGFDSCLEWVVDPLACFSFLVWFEFIKVVDLIVMTSLVAFAAQGVITLLIFLPRNFSKECELDTEDSKMRAEMPSNSAHTINQCSESLDFFRRDSNSIEQESPRSYSTPAPSPSTTIVLSSHNAKHRSINCDMSTLNRRTSATFSPPFSFSELGQNHGGLIISDLNHPSCSTPLQLRQDIIEPSSQITIQGAETHSQAFPRVMVDVPPSPCASEFPSEKTNQPDRGGFVSFPLPSPLTHFPRYFAPSETHPSESCGTEQAMSLRTVSHRTNYQQPSTSSTRAISQPSARLSAIHPAIRQVGFLDHWVIEAYPKFHPSHQDSSDHELHFAFVRRFRNFKSPIDV</sequence>
<name>A0A2S4VRK6_9BASI</name>
<evidence type="ECO:0000313" key="2">
    <source>
        <dbReference type="Proteomes" id="UP000239156"/>
    </source>
</evidence>
<reference evidence="1" key="1">
    <citation type="submission" date="2017-12" db="EMBL/GenBank/DDBJ databases">
        <title>Gene loss provides genomic basis for host adaptation in cereal stripe rust fungi.</title>
        <authorList>
            <person name="Xia C."/>
        </authorList>
    </citation>
    <scope>NUCLEOTIDE SEQUENCE [LARGE SCALE GENOMIC DNA]</scope>
    <source>
        <strain evidence="1">93-210</strain>
    </source>
</reference>
<comment type="caution">
    <text evidence="1">The sequence shown here is derived from an EMBL/GenBank/DDBJ whole genome shotgun (WGS) entry which is preliminary data.</text>
</comment>
<dbReference type="Proteomes" id="UP000239156">
    <property type="component" value="Unassembled WGS sequence"/>
</dbReference>
<proteinExistence type="predicted"/>
<dbReference type="EMBL" id="PKSL01000034">
    <property type="protein sequence ID" value="POW12010.1"/>
    <property type="molecule type" value="Genomic_DNA"/>
</dbReference>
<dbReference type="AlphaFoldDB" id="A0A2S4VRK6"/>
<accession>A0A2S4VRK6</accession>
<organism evidence="1 2">
    <name type="scientific">Puccinia striiformis</name>
    <dbReference type="NCBI Taxonomy" id="27350"/>
    <lineage>
        <taxon>Eukaryota</taxon>
        <taxon>Fungi</taxon>
        <taxon>Dikarya</taxon>
        <taxon>Basidiomycota</taxon>
        <taxon>Pucciniomycotina</taxon>
        <taxon>Pucciniomycetes</taxon>
        <taxon>Pucciniales</taxon>
        <taxon>Pucciniaceae</taxon>
        <taxon>Puccinia</taxon>
    </lineage>
</organism>
<gene>
    <name evidence="1" type="ORF">PSTT_04877</name>
</gene>
<keyword evidence="2" id="KW-1185">Reference proteome</keyword>
<dbReference type="VEuPathDB" id="FungiDB:PSTT_04877"/>
<evidence type="ECO:0000313" key="1">
    <source>
        <dbReference type="EMBL" id="POW12010.1"/>
    </source>
</evidence>